<protein>
    <submittedName>
        <fullName evidence="3">Transcriptional regulator with XRE-family HTH domain</fullName>
    </submittedName>
</protein>
<dbReference type="SMART" id="SM00530">
    <property type="entry name" value="HTH_XRE"/>
    <property type="match status" value="1"/>
</dbReference>
<dbReference type="InterPro" id="IPR010982">
    <property type="entry name" value="Lambda_DNA-bd_dom_sf"/>
</dbReference>
<organism evidence="3 4">
    <name type="scientific">Flavobacterium arsenatis</name>
    <dbReference type="NCBI Taxonomy" id="1484332"/>
    <lineage>
        <taxon>Bacteria</taxon>
        <taxon>Pseudomonadati</taxon>
        <taxon>Bacteroidota</taxon>
        <taxon>Flavobacteriia</taxon>
        <taxon>Flavobacteriales</taxon>
        <taxon>Flavobacteriaceae</taxon>
        <taxon>Flavobacterium</taxon>
    </lineage>
</organism>
<dbReference type="InterPro" id="IPR050807">
    <property type="entry name" value="TransReg_Diox_bact_type"/>
</dbReference>
<accession>A0ABU1TJQ1</accession>
<dbReference type="PANTHER" id="PTHR46797">
    <property type="entry name" value="HTH-TYPE TRANSCRIPTIONAL REGULATOR"/>
    <property type="match status" value="1"/>
</dbReference>
<keyword evidence="1" id="KW-0238">DNA-binding</keyword>
<dbReference type="Proteomes" id="UP001255185">
    <property type="component" value="Unassembled WGS sequence"/>
</dbReference>
<evidence type="ECO:0000313" key="4">
    <source>
        <dbReference type="Proteomes" id="UP001255185"/>
    </source>
</evidence>
<dbReference type="Gene3D" id="1.10.260.40">
    <property type="entry name" value="lambda repressor-like DNA-binding domains"/>
    <property type="match status" value="1"/>
</dbReference>
<keyword evidence="4" id="KW-1185">Reference proteome</keyword>
<gene>
    <name evidence="3" type="ORF">J2X31_000205</name>
</gene>
<reference evidence="3 4" key="1">
    <citation type="submission" date="2023-07" db="EMBL/GenBank/DDBJ databases">
        <title>Sorghum-associated microbial communities from plants grown in Nebraska, USA.</title>
        <authorList>
            <person name="Schachtman D."/>
        </authorList>
    </citation>
    <scope>NUCLEOTIDE SEQUENCE [LARGE SCALE GENOMIC DNA]</scope>
    <source>
        <strain evidence="3 4">3773</strain>
    </source>
</reference>
<name>A0ABU1TJQ1_9FLAO</name>
<proteinExistence type="predicted"/>
<dbReference type="CDD" id="cd00093">
    <property type="entry name" value="HTH_XRE"/>
    <property type="match status" value="1"/>
</dbReference>
<sequence length="87" mass="10151">MNKGVCSKIKQIRRDKNLSQDHMAKRLGITQSQFAKIENGHQAITLIRLVQISEIFDINPTLLFEEVVFEYYLNGSFQLEILNNRIK</sequence>
<evidence type="ECO:0000259" key="2">
    <source>
        <dbReference type="PROSITE" id="PS50943"/>
    </source>
</evidence>
<comment type="caution">
    <text evidence="3">The sequence shown here is derived from an EMBL/GenBank/DDBJ whole genome shotgun (WGS) entry which is preliminary data.</text>
</comment>
<dbReference type="PANTHER" id="PTHR46797:SF1">
    <property type="entry name" value="METHYLPHOSPHONATE SYNTHASE"/>
    <property type="match status" value="1"/>
</dbReference>
<dbReference type="InterPro" id="IPR001387">
    <property type="entry name" value="Cro/C1-type_HTH"/>
</dbReference>
<dbReference type="PROSITE" id="PS50943">
    <property type="entry name" value="HTH_CROC1"/>
    <property type="match status" value="1"/>
</dbReference>
<evidence type="ECO:0000313" key="3">
    <source>
        <dbReference type="EMBL" id="MDR6966212.1"/>
    </source>
</evidence>
<dbReference type="SUPFAM" id="SSF47413">
    <property type="entry name" value="lambda repressor-like DNA-binding domains"/>
    <property type="match status" value="1"/>
</dbReference>
<evidence type="ECO:0000256" key="1">
    <source>
        <dbReference type="ARBA" id="ARBA00023125"/>
    </source>
</evidence>
<feature type="domain" description="HTH cro/C1-type" evidence="2">
    <location>
        <begin position="9"/>
        <end position="63"/>
    </location>
</feature>
<dbReference type="EMBL" id="JAVDVI010000001">
    <property type="protein sequence ID" value="MDR6966212.1"/>
    <property type="molecule type" value="Genomic_DNA"/>
</dbReference>
<dbReference type="RefSeq" id="WP_374725203.1">
    <property type="nucleotide sequence ID" value="NZ_JAVDVI010000001.1"/>
</dbReference>
<dbReference type="Pfam" id="PF12844">
    <property type="entry name" value="HTH_19"/>
    <property type="match status" value="1"/>
</dbReference>